<evidence type="ECO:0000313" key="2">
    <source>
        <dbReference type="Proteomes" id="UP001589709"/>
    </source>
</evidence>
<protein>
    <submittedName>
        <fullName evidence="1">Uncharacterized protein</fullName>
    </submittedName>
</protein>
<dbReference type="Proteomes" id="UP001589709">
    <property type="component" value="Unassembled WGS sequence"/>
</dbReference>
<sequence length="47" mass="5040">MPDTARVFARVLRAVRGARGPEYAVRACPVLGGPAGLRGEHREAVPR</sequence>
<accession>A0ABV5N2Y2</accession>
<name>A0ABV5N2Y2_9ACTN</name>
<dbReference type="EMBL" id="JBHMCY010000031">
    <property type="protein sequence ID" value="MFB9464476.1"/>
    <property type="molecule type" value="Genomic_DNA"/>
</dbReference>
<keyword evidence="2" id="KW-1185">Reference proteome</keyword>
<evidence type="ECO:0000313" key="1">
    <source>
        <dbReference type="EMBL" id="MFB9464476.1"/>
    </source>
</evidence>
<dbReference type="RefSeq" id="WP_381347022.1">
    <property type="nucleotide sequence ID" value="NZ_JBHMCY010000031.1"/>
</dbReference>
<gene>
    <name evidence="1" type="ORF">ACFF45_17590</name>
</gene>
<comment type="caution">
    <text evidence="1">The sequence shown here is derived from an EMBL/GenBank/DDBJ whole genome shotgun (WGS) entry which is preliminary data.</text>
</comment>
<organism evidence="1 2">
    <name type="scientific">Streptomyces cinereospinus</name>
    <dbReference type="NCBI Taxonomy" id="285561"/>
    <lineage>
        <taxon>Bacteria</taxon>
        <taxon>Bacillati</taxon>
        <taxon>Actinomycetota</taxon>
        <taxon>Actinomycetes</taxon>
        <taxon>Kitasatosporales</taxon>
        <taxon>Streptomycetaceae</taxon>
        <taxon>Streptomyces</taxon>
    </lineage>
</organism>
<reference evidence="1 2" key="1">
    <citation type="submission" date="2024-09" db="EMBL/GenBank/DDBJ databases">
        <authorList>
            <person name="Sun Q."/>
            <person name="Mori K."/>
        </authorList>
    </citation>
    <scope>NUCLEOTIDE SEQUENCE [LARGE SCALE GENOMIC DNA]</scope>
    <source>
        <strain evidence="1 2">JCM 6917</strain>
    </source>
</reference>
<proteinExistence type="predicted"/>